<dbReference type="InterPro" id="IPR003593">
    <property type="entry name" value="AAA+_ATPase"/>
</dbReference>
<keyword evidence="15" id="KW-1185">Reference proteome</keyword>
<feature type="DNA-binding region" evidence="12">
    <location>
        <begin position="465"/>
        <end position="484"/>
    </location>
</feature>
<gene>
    <name evidence="12" type="primary">PIF1</name>
    <name evidence="14" type="ORF">PG991_016250</name>
</gene>
<keyword evidence="4 12" id="KW-0347">Helicase</keyword>
<reference evidence="14 15" key="1">
    <citation type="submission" date="2023-01" db="EMBL/GenBank/DDBJ databases">
        <title>Analysis of 21 Apiospora genomes using comparative genomics revels a genus with tremendous synthesis potential of carbohydrate active enzymes and secondary metabolites.</title>
        <authorList>
            <person name="Sorensen T."/>
        </authorList>
    </citation>
    <scope>NUCLEOTIDE SEQUENCE [LARGE SCALE GENOMIC DNA]</scope>
    <source>
        <strain evidence="14 15">CBS 20057</strain>
    </source>
</reference>
<keyword evidence="7 12" id="KW-0496">Mitochondrion</keyword>
<dbReference type="InterPro" id="IPR027417">
    <property type="entry name" value="P-loop_NTPase"/>
</dbReference>
<organism evidence="14 15">
    <name type="scientific">Apiospora marii</name>
    <dbReference type="NCBI Taxonomy" id="335849"/>
    <lineage>
        <taxon>Eukaryota</taxon>
        <taxon>Fungi</taxon>
        <taxon>Dikarya</taxon>
        <taxon>Ascomycota</taxon>
        <taxon>Pezizomycotina</taxon>
        <taxon>Sordariomycetes</taxon>
        <taxon>Xylariomycetidae</taxon>
        <taxon>Amphisphaeriales</taxon>
        <taxon>Apiosporaceae</taxon>
        <taxon>Apiospora</taxon>
    </lineage>
</organism>
<dbReference type="PANTHER" id="PTHR47642:SF5">
    <property type="entry name" value="ATP-DEPENDENT DNA HELICASE"/>
    <property type="match status" value="1"/>
</dbReference>
<keyword evidence="9 12" id="KW-0234">DNA repair</keyword>
<dbReference type="Gene3D" id="3.40.50.300">
    <property type="entry name" value="P-loop containing nucleotide triphosphate hydrolases"/>
    <property type="match status" value="1"/>
</dbReference>
<dbReference type="HAMAP" id="MF_03176">
    <property type="entry name" value="PIF1"/>
    <property type="match status" value="1"/>
</dbReference>
<name>A0ABR1QZN4_9PEZI</name>
<feature type="domain" description="AAA+ ATPase" evidence="13">
    <location>
        <begin position="53"/>
        <end position="383"/>
    </location>
</feature>
<evidence type="ECO:0000256" key="8">
    <source>
        <dbReference type="ARBA" id="ARBA00023172"/>
    </source>
</evidence>
<comment type="cofactor">
    <cofactor evidence="12">
        <name>Mg(2+)</name>
        <dbReference type="ChEBI" id="CHEBI:18420"/>
    </cofactor>
</comment>
<dbReference type="InterPro" id="IPR048293">
    <property type="entry name" value="PIF1_RRM3_pfh1"/>
</dbReference>
<accession>A0ABR1QZN4</accession>
<dbReference type="Pfam" id="PF21530">
    <property type="entry name" value="Pif1_2B_dom"/>
    <property type="match status" value="1"/>
</dbReference>
<dbReference type="Pfam" id="PF05970">
    <property type="entry name" value="PIF1"/>
    <property type="match status" value="1"/>
</dbReference>
<keyword evidence="2 12" id="KW-0227">DNA damage</keyword>
<dbReference type="PANTHER" id="PTHR47642">
    <property type="entry name" value="ATP-DEPENDENT DNA HELICASE"/>
    <property type="match status" value="1"/>
</dbReference>
<comment type="function">
    <text evidence="12">DNA-dependent ATPase and 5'-3' DNA helicase required for the maintenance of both mitochondrial and nuclear genome stability.</text>
</comment>
<keyword evidence="6 12" id="KW-0238">DNA-binding</keyword>
<evidence type="ECO:0000256" key="5">
    <source>
        <dbReference type="ARBA" id="ARBA00022840"/>
    </source>
</evidence>
<dbReference type="EMBL" id="JAQQWI010000025">
    <property type="protein sequence ID" value="KAK7993071.1"/>
    <property type="molecule type" value="Genomic_DNA"/>
</dbReference>
<dbReference type="EC" id="5.6.2.3" evidence="12"/>
<comment type="subcellular location">
    <subcellularLocation>
        <location evidence="12">Nucleus</location>
    </subcellularLocation>
    <subcellularLocation>
        <location evidence="12">Mitochondrion</location>
    </subcellularLocation>
</comment>
<evidence type="ECO:0000256" key="9">
    <source>
        <dbReference type="ARBA" id="ARBA00023204"/>
    </source>
</evidence>
<keyword evidence="8 12" id="KW-0233">DNA recombination</keyword>
<comment type="subunit">
    <text evidence="12">Monomer.</text>
</comment>
<evidence type="ECO:0000256" key="1">
    <source>
        <dbReference type="ARBA" id="ARBA00022741"/>
    </source>
</evidence>
<dbReference type="SUPFAM" id="SSF52540">
    <property type="entry name" value="P-loop containing nucleoside triphosphate hydrolases"/>
    <property type="match status" value="2"/>
</dbReference>
<dbReference type="Proteomes" id="UP001396898">
    <property type="component" value="Unassembled WGS sequence"/>
</dbReference>
<dbReference type="CDD" id="cd18809">
    <property type="entry name" value="SF1_C_RecD"/>
    <property type="match status" value="1"/>
</dbReference>
<keyword evidence="11 12" id="KW-0539">Nucleus</keyword>
<evidence type="ECO:0000256" key="3">
    <source>
        <dbReference type="ARBA" id="ARBA00022801"/>
    </source>
</evidence>
<comment type="catalytic activity">
    <reaction evidence="12">
        <text>ATP + H2O = ADP + phosphate + H(+)</text>
        <dbReference type="Rhea" id="RHEA:13065"/>
        <dbReference type="ChEBI" id="CHEBI:15377"/>
        <dbReference type="ChEBI" id="CHEBI:15378"/>
        <dbReference type="ChEBI" id="CHEBI:30616"/>
        <dbReference type="ChEBI" id="CHEBI:43474"/>
        <dbReference type="ChEBI" id="CHEBI:456216"/>
        <dbReference type="EC" id="5.6.2.3"/>
    </reaction>
</comment>
<evidence type="ECO:0000256" key="12">
    <source>
        <dbReference type="HAMAP-Rule" id="MF_03176"/>
    </source>
</evidence>
<evidence type="ECO:0000256" key="2">
    <source>
        <dbReference type="ARBA" id="ARBA00022763"/>
    </source>
</evidence>
<comment type="similarity">
    <text evidence="12">Belongs to the helicase family. PIF1 subfamily.</text>
</comment>
<sequence length="508" mass="57005">MKRTIPVFQTALQQRVGLPRETEIRAGRGGYVCSDEERLNEEQQLVFDLVVKQEKSVFFTGPAGTGKSVLLRKIIRSLATKYLGESNRVGVTASTGLAAYNIGGTTLHRFAGIGLGQAPTTKLIRDVLKNKLKLRRWLDVRVLIVDEISMIDSILFDKLDIIAREVRGIALPFGGIQLVLSGDFFQLPPVRKGADDGSPKFCFESKTWSSAIQQTIGLTHIYRQRDPEFTRMLNQMREGRLSPDTIEKFRKLHRPLADNGAEATELFPLRQEADRANSRRLQNINGVAYSYSAKDGGIIENPDTRKMLLSDCIAPEFLTLKEGAQVILIQNVDNTLVNGSQGRIIGFATTNSFLHNRWDYDDSHASIAPPGASEKRMDEPLPLYPVVHFAMQDGSTRIHFCKPMEWAVERWMPDPWAVDGWVVEKLATRTQVPLLLAWALSIHKAQGQTLHRVKVDLDRVFETGQSYVALSRARSMEGLQVLNFHPSKVAVHPKVQAFYESLSKRSGK</sequence>
<protein>
    <recommendedName>
        <fullName evidence="12">ATP-dependent DNA helicase PIF1</fullName>
        <ecNumber evidence="12">5.6.2.3</ecNumber>
    </recommendedName>
    <alternativeName>
        <fullName evidence="12">DNA 5'-3' helicase PIF1</fullName>
    </alternativeName>
    <alternativeName>
        <fullName evidence="12">DNA repair and recombination helicase PIF1</fullName>
    </alternativeName>
</protein>
<dbReference type="InterPro" id="IPR010285">
    <property type="entry name" value="DNA_helicase_pif1-like_DEAD"/>
</dbReference>
<keyword evidence="5 12" id="KW-0067">ATP-binding</keyword>
<dbReference type="CDD" id="cd18037">
    <property type="entry name" value="DEXSc_Pif1_like"/>
    <property type="match status" value="1"/>
</dbReference>
<proteinExistence type="inferred from homology"/>
<evidence type="ECO:0000313" key="15">
    <source>
        <dbReference type="Proteomes" id="UP001396898"/>
    </source>
</evidence>
<evidence type="ECO:0000313" key="14">
    <source>
        <dbReference type="EMBL" id="KAK7993071.1"/>
    </source>
</evidence>
<keyword evidence="3 12" id="KW-0378">Hydrolase</keyword>
<evidence type="ECO:0000256" key="10">
    <source>
        <dbReference type="ARBA" id="ARBA00023235"/>
    </source>
</evidence>
<evidence type="ECO:0000256" key="7">
    <source>
        <dbReference type="ARBA" id="ARBA00023128"/>
    </source>
</evidence>
<keyword evidence="1 12" id="KW-0547">Nucleotide-binding</keyword>
<keyword evidence="10 12" id="KW-0413">Isomerase</keyword>
<dbReference type="SMART" id="SM00382">
    <property type="entry name" value="AAA"/>
    <property type="match status" value="1"/>
</dbReference>
<comment type="caution">
    <text evidence="14">The sequence shown here is derived from an EMBL/GenBank/DDBJ whole genome shotgun (WGS) entry which is preliminary data.</text>
</comment>
<dbReference type="InterPro" id="IPR049163">
    <property type="entry name" value="Pif1-like_2B_dom"/>
</dbReference>
<feature type="binding site" evidence="12">
    <location>
        <begin position="61"/>
        <end position="68"/>
    </location>
    <ligand>
        <name>ATP</name>
        <dbReference type="ChEBI" id="CHEBI:30616"/>
    </ligand>
</feature>
<evidence type="ECO:0000259" key="13">
    <source>
        <dbReference type="SMART" id="SM00382"/>
    </source>
</evidence>
<evidence type="ECO:0000256" key="6">
    <source>
        <dbReference type="ARBA" id="ARBA00023125"/>
    </source>
</evidence>
<dbReference type="InterPro" id="IPR051055">
    <property type="entry name" value="PIF1_helicase"/>
</dbReference>
<evidence type="ECO:0000256" key="11">
    <source>
        <dbReference type="ARBA" id="ARBA00023242"/>
    </source>
</evidence>
<evidence type="ECO:0000256" key="4">
    <source>
        <dbReference type="ARBA" id="ARBA00022806"/>
    </source>
</evidence>